<dbReference type="Pfam" id="PF14693">
    <property type="entry name" value="Ribosomal_TL5_C"/>
    <property type="match status" value="1"/>
</dbReference>
<dbReference type="GO" id="GO:0022625">
    <property type="term" value="C:cytosolic large ribosomal subunit"/>
    <property type="evidence" value="ECO:0007669"/>
    <property type="project" value="TreeGrafter"/>
</dbReference>
<feature type="domain" description="Large ribosomal subunit protein bL25 L25" evidence="7">
    <location>
        <begin position="5"/>
        <end position="92"/>
    </location>
</feature>
<sequence>MSVTLKATKRADHARSTTRKLRESGQVPAVVYGKDKESKSVAVDSIELVKTVRDEGRNAVISLDIANDTPVDVMLHDYQMDSIKDELIHADFYVVNMAEEMDVAVAVRLEGEPQGVKDGGVLQQALYEVQVRAKPNQIPEEITVDVSSLDTGDILTVKDLPKAANYEILDDEESTVVTILTPTTDEDVEGIENEDAEPELVGEAQTERNED</sequence>
<reference evidence="9 10" key="1">
    <citation type="submission" date="2016-10" db="EMBL/GenBank/DDBJ databases">
        <authorList>
            <person name="de Groot N.N."/>
        </authorList>
    </citation>
    <scope>NUCLEOTIDE SEQUENCE [LARGE SCALE GENOMIC DNA]</scope>
    <source>
        <strain evidence="9 10">IBRC-M 10780</strain>
    </source>
</reference>
<dbReference type="InterPro" id="IPR020056">
    <property type="entry name" value="Rbsml_bL25/Gln-tRNA_synth_N"/>
</dbReference>
<evidence type="ECO:0000259" key="8">
    <source>
        <dbReference type="Pfam" id="PF14693"/>
    </source>
</evidence>
<dbReference type="PANTHER" id="PTHR33284">
    <property type="entry name" value="RIBOSOMAL PROTEIN L25/GLN-TRNA SYNTHETASE, ANTI-CODON-BINDING DOMAIN-CONTAINING PROTEIN"/>
    <property type="match status" value="1"/>
</dbReference>
<feature type="compositionally biased region" description="Basic and acidic residues" evidence="6">
    <location>
        <begin position="9"/>
        <end position="22"/>
    </location>
</feature>
<dbReference type="RefSeq" id="WP_090872764.1">
    <property type="nucleotide sequence ID" value="NZ_FOHE01000028.1"/>
</dbReference>
<dbReference type="AlphaFoldDB" id="A0A1I0H7K6"/>
<dbReference type="InterPro" id="IPR001021">
    <property type="entry name" value="Ribosomal_bL25_long"/>
</dbReference>
<dbReference type="InterPro" id="IPR029751">
    <property type="entry name" value="Ribosomal_L25_dom"/>
</dbReference>
<protein>
    <recommendedName>
        <fullName evidence="5">Large ribosomal subunit protein bL25</fullName>
    </recommendedName>
    <alternativeName>
        <fullName evidence="5">General stress protein CTC</fullName>
    </alternativeName>
</protein>
<comment type="similarity">
    <text evidence="5">Belongs to the bacterial ribosomal protein bL25 family. CTC subfamily.</text>
</comment>
<keyword evidence="4 5" id="KW-0687">Ribonucleoprotein</keyword>
<dbReference type="SUPFAM" id="SSF50715">
    <property type="entry name" value="Ribosomal protein L25-like"/>
    <property type="match status" value="1"/>
</dbReference>
<keyword evidence="10" id="KW-1185">Reference proteome</keyword>
<organism evidence="9 10">
    <name type="scientific">Oceanobacillus limi</name>
    <dbReference type="NCBI Taxonomy" id="930131"/>
    <lineage>
        <taxon>Bacteria</taxon>
        <taxon>Bacillati</taxon>
        <taxon>Bacillota</taxon>
        <taxon>Bacilli</taxon>
        <taxon>Bacillales</taxon>
        <taxon>Bacillaceae</taxon>
        <taxon>Oceanobacillus</taxon>
    </lineage>
</organism>
<proteinExistence type="inferred from homology"/>
<name>A0A1I0H7K6_9BACI</name>
<dbReference type="NCBIfam" id="NF004133">
    <property type="entry name" value="PRK05618.2-4"/>
    <property type="match status" value="1"/>
</dbReference>
<comment type="subunit">
    <text evidence="5">Part of the 50S ribosomal subunit; part of the 5S rRNA/L5/L18/L25 subcomplex. Contacts the 5S rRNA. Binds to the 5S rRNA independently of L5 and L18.</text>
</comment>
<dbReference type="InterPro" id="IPR020930">
    <property type="entry name" value="Ribosomal_uL5_bac-type"/>
</dbReference>
<evidence type="ECO:0000256" key="2">
    <source>
        <dbReference type="ARBA" id="ARBA00022884"/>
    </source>
</evidence>
<dbReference type="STRING" id="930131.SAMN05216389_12821"/>
<feature type="region of interest" description="Disordered" evidence="6">
    <location>
        <begin position="1"/>
        <end position="22"/>
    </location>
</feature>
<dbReference type="OrthoDB" id="9790002at2"/>
<dbReference type="Pfam" id="PF01386">
    <property type="entry name" value="Ribosomal_L25p"/>
    <property type="match status" value="1"/>
</dbReference>
<feature type="region of interest" description="Disordered" evidence="6">
    <location>
        <begin position="182"/>
        <end position="211"/>
    </location>
</feature>
<dbReference type="GO" id="GO:0006412">
    <property type="term" value="P:translation"/>
    <property type="evidence" value="ECO:0007669"/>
    <property type="project" value="UniProtKB-UniRule"/>
</dbReference>
<feature type="domain" description="Large ribosomal subunit protein bL25 beta" evidence="8">
    <location>
        <begin position="101"/>
        <end position="182"/>
    </location>
</feature>
<dbReference type="InterPro" id="IPR037121">
    <property type="entry name" value="Ribosomal_bL25_C"/>
</dbReference>
<dbReference type="EMBL" id="FOHE01000028">
    <property type="protein sequence ID" value="SET78834.1"/>
    <property type="molecule type" value="Genomic_DNA"/>
</dbReference>
<dbReference type="Gene3D" id="2.170.120.20">
    <property type="entry name" value="Ribosomal protein L25, beta domain"/>
    <property type="match status" value="1"/>
</dbReference>
<evidence type="ECO:0000256" key="3">
    <source>
        <dbReference type="ARBA" id="ARBA00022980"/>
    </source>
</evidence>
<dbReference type="GO" id="GO:0003735">
    <property type="term" value="F:structural constituent of ribosome"/>
    <property type="evidence" value="ECO:0007669"/>
    <property type="project" value="InterPro"/>
</dbReference>
<evidence type="ECO:0000313" key="9">
    <source>
        <dbReference type="EMBL" id="SET78834.1"/>
    </source>
</evidence>
<dbReference type="Gene3D" id="2.40.240.10">
    <property type="entry name" value="Ribosomal Protein L25, Chain P"/>
    <property type="match status" value="1"/>
</dbReference>
<evidence type="ECO:0000256" key="6">
    <source>
        <dbReference type="SAM" id="MobiDB-lite"/>
    </source>
</evidence>
<dbReference type="NCBIfam" id="TIGR00731">
    <property type="entry name" value="bL25_bact_ctc"/>
    <property type="match status" value="1"/>
</dbReference>
<evidence type="ECO:0000313" key="10">
    <source>
        <dbReference type="Proteomes" id="UP000198618"/>
    </source>
</evidence>
<keyword evidence="2 5" id="KW-0694">RNA-binding</keyword>
<evidence type="ECO:0000256" key="5">
    <source>
        <dbReference type="HAMAP-Rule" id="MF_01334"/>
    </source>
</evidence>
<dbReference type="PANTHER" id="PTHR33284:SF1">
    <property type="entry name" value="RIBOSOMAL PROTEIN L25_GLN-TRNA SYNTHETASE, ANTI-CODON-BINDING DOMAIN-CONTAINING PROTEIN"/>
    <property type="match status" value="1"/>
</dbReference>
<accession>A0A1I0H7K6</accession>
<dbReference type="InterPro" id="IPR020057">
    <property type="entry name" value="Ribosomal_bL25_b-dom"/>
</dbReference>
<dbReference type="HAMAP" id="MF_01334">
    <property type="entry name" value="Ribosomal_bL25_CTC"/>
    <property type="match status" value="1"/>
</dbReference>
<dbReference type="Proteomes" id="UP000198618">
    <property type="component" value="Unassembled WGS sequence"/>
</dbReference>
<feature type="compositionally biased region" description="Acidic residues" evidence="6">
    <location>
        <begin position="184"/>
        <end position="200"/>
    </location>
</feature>
<comment type="function">
    <text evidence="5">This is one of the proteins that binds to the 5S RNA in the ribosome where it forms part of the central protuberance.</text>
</comment>
<keyword evidence="1 5" id="KW-0699">rRNA-binding</keyword>
<gene>
    <name evidence="5" type="primary">rplY</name>
    <name evidence="5" type="synonym">ctc</name>
    <name evidence="9" type="ORF">SAMN05216389_12821</name>
</gene>
<evidence type="ECO:0000256" key="4">
    <source>
        <dbReference type="ARBA" id="ARBA00023274"/>
    </source>
</evidence>
<evidence type="ECO:0000256" key="1">
    <source>
        <dbReference type="ARBA" id="ARBA00022730"/>
    </source>
</evidence>
<dbReference type="InterPro" id="IPR011035">
    <property type="entry name" value="Ribosomal_bL25/Gln-tRNA_synth"/>
</dbReference>
<evidence type="ECO:0000259" key="7">
    <source>
        <dbReference type="Pfam" id="PF01386"/>
    </source>
</evidence>
<dbReference type="GO" id="GO:0008097">
    <property type="term" value="F:5S rRNA binding"/>
    <property type="evidence" value="ECO:0007669"/>
    <property type="project" value="InterPro"/>
</dbReference>
<dbReference type="CDD" id="cd00495">
    <property type="entry name" value="Ribosomal_L25_TL5_CTC"/>
    <property type="match status" value="1"/>
</dbReference>
<keyword evidence="3 5" id="KW-0689">Ribosomal protein</keyword>